<evidence type="ECO:0000313" key="3">
    <source>
        <dbReference type="EMBL" id="KAH8705266.1"/>
    </source>
</evidence>
<evidence type="ECO:0000313" key="4">
    <source>
        <dbReference type="Proteomes" id="UP001201262"/>
    </source>
</evidence>
<name>A0AAD4Q629_9EURO</name>
<dbReference type="GeneID" id="70239483"/>
<keyword evidence="4" id="KW-1185">Reference proteome</keyword>
<comment type="caution">
    <text evidence="3">The sequence shown here is derived from an EMBL/GenBank/DDBJ whole genome shotgun (WGS) entry which is preliminary data.</text>
</comment>
<gene>
    <name evidence="3" type="ORF">BGW36DRAFT_10565</name>
</gene>
<dbReference type="Gene3D" id="3.30.40.10">
    <property type="entry name" value="Zinc/RING finger domain, C3HC4 (zinc finger)"/>
    <property type="match status" value="1"/>
</dbReference>
<feature type="domain" description="RING-type" evidence="2">
    <location>
        <begin position="58"/>
        <end position="85"/>
    </location>
</feature>
<organism evidence="3 4">
    <name type="scientific">Talaromyces proteolyticus</name>
    <dbReference type="NCBI Taxonomy" id="1131652"/>
    <lineage>
        <taxon>Eukaryota</taxon>
        <taxon>Fungi</taxon>
        <taxon>Dikarya</taxon>
        <taxon>Ascomycota</taxon>
        <taxon>Pezizomycotina</taxon>
        <taxon>Eurotiomycetes</taxon>
        <taxon>Eurotiomycetidae</taxon>
        <taxon>Eurotiales</taxon>
        <taxon>Trichocomaceae</taxon>
        <taxon>Talaromyces</taxon>
        <taxon>Talaromyces sect. Bacilispori</taxon>
    </lineage>
</organism>
<protein>
    <recommendedName>
        <fullName evidence="2">RING-type domain-containing protein</fullName>
    </recommendedName>
</protein>
<feature type="region of interest" description="Disordered" evidence="1">
    <location>
        <begin position="12"/>
        <end position="53"/>
    </location>
</feature>
<reference evidence="3" key="1">
    <citation type="submission" date="2021-12" db="EMBL/GenBank/DDBJ databases">
        <title>Convergent genome expansion in fungi linked to evolution of root-endophyte symbiosis.</title>
        <authorList>
            <consortium name="DOE Joint Genome Institute"/>
            <person name="Ke Y.-H."/>
            <person name="Bonito G."/>
            <person name="Liao H.-L."/>
            <person name="Looney B."/>
            <person name="Rojas-Flechas A."/>
            <person name="Nash J."/>
            <person name="Hameed K."/>
            <person name="Schadt C."/>
            <person name="Martin F."/>
            <person name="Crous P.W."/>
            <person name="Miettinen O."/>
            <person name="Magnuson J.K."/>
            <person name="Labbe J."/>
            <person name="Jacobson D."/>
            <person name="Doktycz M.J."/>
            <person name="Veneault-Fourrey C."/>
            <person name="Kuo A."/>
            <person name="Mondo S."/>
            <person name="Calhoun S."/>
            <person name="Riley R."/>
            <person name="Ohm R."/>
            <person name="LaButti K."/>
            <person name="Andreopoulos B."/>
            <person name="Pangilinan J."/>
            <person name="Nolan M."/>
            <person name="Tritt A."/>
            <person name="Clum A."/>
            <person name="Lipzen A."/>
            <person name="Daum C."/>
            <person name="Barry K."/>
            <person name="Grigoriev I.V."/>
            <person name="Vilgalys R."/>
        </authorList>
    </citation>
    <scope>NUCLEOTIDE SEQUENCE</scope>
    <source>
        <strain evidence="3">PMI_201</strain>
    </source>
</reference>
<dbReference type="InterPro" id="IPR001841">
    <property type="entry name" value="Znf_RING"/>
</dbReference>
<sequence>MADTCIVCLNDLGAGASSPSPVLVPSPPRLDNHDNDDGEDNTQPSTLASLPADRSSRRIARLVPCLHMFHDDCLKPWVERANSCPALPSPFTPCRTKSKRPNWTPS</sequence>
<dbReference type="EMBL" id="JAJTJA010000001">
    <property type="protein sequence ID" value="KAH8705266.1"/>
    <property type="molecule type" value="Genomic_DNA"/>
</dbReference>
<dbReference type="SUPFAM" id="SSF57850">
    <property type="entry name" value="RING/U-box"/>
    <property type="match status" value="1"/>
</dbReference>
<dbReference type="InterPro" id="IPR013083">
    <property type="entry name" value="Znf_RING/FYVE/PHD"/>
</dbReference>
<dbReference type="Proteomes" id="UP001201262">
    <property type="component" value="Unassembled WGS sequence"/>
</dbReference>
<evidence type="ECO:0000259" key="2">
    <source>
        <dbReference type="Pfam" id="PF13639"/>
    </source>
</evidence>
<feature type="region of interest" description="Disordered" evidence="1">
    <location>
        <begin position="85"/>
        <end position="106"/>
    </location>
</feature>
<dbReference type="Pfam" id="PF13639">
    <property type="entry name" value="zf-RING_2"/>
    <property type="match status" value="1"/>
</dbReference>
<proteinExistence type="predicted"/>
<dbReference type="RefSeq" id="XP_046077887.1">
    <property type="nucleotide sequence ID" value="XM_046209196.1"/>
</dbReference>
<evidence type="ECO:0000256" key="1">
    <source>
        <dbReference type="SAM" id="MobiDB-lite"/>
    </source>
</evidence>
<accession>A0AAD4Q629</accession>
<dbReference type="AlphaFoldDB" id="A0AAD4Q629"/>